<reference evidence="1 2" key="1">
    <citation type="journal article" date="2024" name="J Genomics">
        <title>Draft genome sequencing and assembly of Favolaschia claudopus CIRM-BRFM 2984 isolated from oak limbs.</title>
        <authorList>
            <person name="Navarro D."/>
            <person name="Drula E."/>
            <person name="Chaduli D."/>
            <person name="Cazenave R."/>
            <person name="Ahrendt S."/>
            <person name="Wang J."/>
            <person name="Lipzen A."/>
            <person name="Daum C."/>
            <person name="Barry K."/>
            <person name="Grigoriev I.V."/>
            <person name="Favel A."/>
            <person name="Rosso M.N."/>
            <person name="Martin F."/>
        </authorList>
    </citation>
    <scope>NUCLEOTIDE SEQUENCE [LARGE SCALE GENOMIC DNA]</scope>
    <source>
        <strain evidence="1 2">CIRM-BRFM 2984</strain>
    </source>
</reference>
<evidence type="ECO:0000313" key="1">
    <source>
        <dbReference type="EMBL" id="KAK7033122.1"/>
    </source>
</evidence>
<gene>
    <name evidence="1" type="ORF">R3P38DRAFT_2920848</name>
</gene>
<dbReference type="EMBL" id="JAWWNJ010000023">
    <property type="protein sequence ID" value="KAK7033122.1"/>
    <property type="molecule type" value="Genomic_DNA"/>
</dbReference>
<evidence type="ECO:0000313" key="2">
    <source>
        <dbReference type="Proteomes" id="UP001362999"/>
    </source>
</evidence>
<dbReference type="InterPro" id="IPR006616">
    <property type="entry name" value="DM9_repeat"/>
</dbReference>
<dbReference type="Pfam" id="PF11901">
    <property type="entry name" value="DM9"/>
    <property type="match status" value="1"/>
</dbReference>
<protein>
    <submittedName>
        <fullName evidence="1">DUF3421 domain-containing protein</fullName>
    </submittedName>
</protein>
<dbReference type="SMART" id="SM00696">
    <property type="entry name" value="DM9"/>
    <property type="match status" value="1"/>
</dbReference>
<name>A0AAW0C1U5_9AGAR</name>
<organism evidence="1 2">
    <name type="scientific">Favolaschia claudopus</name>
    <dbReference type="NCBI Taxonomy" id="2862362"/>
    <lineage>
        <taxon>Eukaryota</taxon>
        <taxon>Fungi</taxon>
        <taxon>Dikarya</taxon>
        <taxon>Basidiomycota</taxon>
        <taxon>Agaricomycotina</taxon>
        <taxon>Agaricomycetes</taxon>
        <taxon>Agaricomycetidae</taxon>
        <taxon>Agaricales</taxon>
        <taxon>Marasmiineae</taxon>
        <taxon>Mycenaceae</taxon>
        <taxon>Favolaschia</taxon>
    </lineage>
</organism>
<dbReference type="Proteomes" id="UP001362999">
    <property type="component" value="Unassembled WGS sequence"/>
</dbReference>
<dbReference type="AlphaFoldDB" id="A0AAW0C1U5"/>
<dbReference type="PANTHER" id="PTHR31649:SF1">
    <property type="entry name" value="FARNESOIC ACID O-METHYL TRANSFERASE DOMAIN-CONTAINING PROTEIN"/>
    <property type="match status" value="1"/>
</dbReference>
<sequence length="198" mass="21585">MSYEKGPHTDFAAQEHFAPPPTYSAAQMPSSGFRLALNSSVQISKQDLERAGNAPFADLDGSPVYVGSAIFTHDDGVSQKSVHPCKIGPHLYPSPCMVPYGGSEMAHQGRYDLLLFDPLTMEWVTTSEGRIPEGRTPIEGGYEETIREKLYHACARVNGILVPGKTGTHLGAANVSFGGGEHAIRDNYQILCWKIQKH</sequence>
<accession>A0AAW0C1U5</accession>
<proteinExistence type="predicted"/>
<keyword evidence="2" id="KW-1185">Reference proteome</keyword>
<dbReference type="PANTHER" id="PTHR31649">
    <property type="entry name" value="AGAP009604-PA"/>
    <property type="match status" value="1"/>
</dbReference>
<comment type="caution">
    <text evidence="1">The sequence shown here is derived from an EMBL/GenBank/DDBJ whole genome shotgun (WGS) entry which is preliminary data.</text>
</comment>